<evidence type="ECO:0008006" key="3">
    <source>
        <dbReference type="Google" id="ProtNLM"/>
    </source>
</evidence>
<gene>
    <name evidence="1" type="ORF">RCL2_002567500</name>
</gene>
<dbReference type="InterPro" id="IPR032675">
    <property type="entry name" value="LRR_dom_sf"/>
</dbReference>
<dbReference type="OrthoDB" id="2306360at2759"/>
<name>A0A8H3M1X4_9GLOM</name>
<organism evidence="1 2">
    <name type="scientific">Rhizophagus clarus</name>
    <dbReference type="NCBI Taxonomy" id="94130"/>
    <lineage>
        <taxon>Eukaryota</taxon>
        <taxon>Fungi</taxon>
        <taxon>Fungi incertae sedis</taxon>
        <taxon>Mucoromycota</taxon>
        <taxon>Glomeromycotina</taxon>
        <taxon>Glomeromycetes</taxon>
        <taxon>Glomerales</taxon>
        <taxon>Glomeraceae</taxon>
        <taxon>Rhizophagus</taxon>
    </lineage>
</organism>
<evidence type="ECO:0000313" key="2">
    <source>
        <dbReference type="Proteomes" id="UP000615446"/>
    </source>
</evidence>
<proteinExistence type="predicted"/>
<evidence type="ECO:0000313" key="1">
    <source>
        <dbReference type="EMBL" id="GES99158.1"/>
    </source>
</evidence>
<dbReference type="Proteomes" id="UP000615446">
    <property type="component" value="Unassembled WGS sequence"/>
</dbReference>
<dbReference type="Gene3D" id="3.80.10.10">
    <property type="entry name" value="Ribonuclease Inhibitor"/>
    <property type="match status" value="1"/>
</dbReference>
<sequence>MLKNYNGDTGAKNGMVAKDDDQPLCKSDVLFLIIEELRDDKNSLYSCLSVNRTWCVTTVPILWRNPGQYSLTKDSENILFCTTILHLSEESRDILKNQGMDNLITETHWRPLFNYISCWKYLDLSFLEYVDSLKIIGKFNVPILKNELLKLFIKNTKLIHLSIPQNFDYQLHLISGADCCFSELECLNCGDNIAQDILEGLARICKSIKKMNLFIFDYASTNNCGLFKLIEMQKNLNDFNLFNIHHSFSANENKSFYKSLEESLIKHADTIQYLRIDWDLTTKFLSYFVNLLYLEIKKPYSINWNDPNYLKNLPLPNLKILRVYCAPLKILVNLIENTTENISEISMHCNNVHHDNCELLKAIYQNCPNIKYLKLSLHSVNLLTSEFESLLINCQFLNELSIKIYDDINEFNWGKLFFILAKSAPISLFNFKFYFRTFKLEDFKLFFDNWKNRRPMLLKIKHSRDESDQQLVDLVEQYRAKGIIKKWTLHYELVVFG</sequence>
<dbReference type="SUPFAM" id="SSF52047">
    <property type="entry name" value="RNI-like"/>
    <property type="match status" value="1"/>
</dbReference>
<reference evidence="1" key="1">
    <citation type="submission" date="2019-10" db="EMBL/GenBank/DDBJ databases">
        <title>Conservation and host-specific expression of non-tandemly repeated heterogenous ribosome RNA gene in arbuscular mycorrhizal fungi.</title>
        <authorList>
            <person name="Maeda T."/>
            <person name="Kobayashi Y."/>
            <person name="Nakagawa T."/>
            <person name="Ezawa T."/>
            <person name="Yamaguchi K."/>
            <person name="Bino T."/>
            <person name="Nishimoto Y."/>
            <person name="Shigenobu S."/>
            <person name="Kawaguchi M."/>
        </authorList>
    </citation>
    <scope>NUCLEOTIDE SEQUENCE</scope>
    <source>
        <strain evidence="1">HR1</strain>
    </source>
</reference>
<accession>A0A8H3M1X4</accession>
<dbReference type="EMBL" id="BLAL01000278">
    <property type="protein sequence ID" value="GES99158.1"/>
    <property type="molecule type" value="Genomic_DNA"/>
</dbReference>
<comment type="caution">
    <text evidence="1">The sequence shown here is derived from an EMBL/GenBank/DDBJ whole genome shotgun (WGS) entry which is preliminary data.</text>
</comment>
<dbReference type="AlphaFoldDB" id="A0A8H3M1X4"/>
<protein>
    <recommendedName>
        <fullName evidence="3">F-box domain-containing protein</fullName>
    </recommendedName>
</protein>